<evidence type="ECO:0000256" key="11">
    <source>
        <dbReference type="ARBA" id="ARBA00038408"/>
    </source>
</evidence>
<evidence type="ECO:0000256" key="6">
    <source>
        <dbReference type="ARBA" id="ARBA00022989"/>
    </source>
</evidence>
<dbReference type="OrthoDB" id="9768393at2"/>
<protein>
    <recommendedName>
        <fullName evidence="2">Parvulin-like PPIase</fullName>
    </recommendedName>
    <alternativeName>
        <fullName evidence="9">Peptidyl-prolyl cis-trans isomerase plp</fullName>
    </alternativeName>
    <alternativeName>
        <fullName evidence="12">Periplasmic chaperone PpiD</fullName>
    </alternativeName>
    <alternativeName>
        <fullName evidence="13">Periplasmic folding chaperone</fullName>
    </alternativeName>
    <alternativeName>
        <fullName evidence="10">Rotamase plp</fullName>
    </alternativeName>
</protein>
<dbReference type="Proteomes" id="UP000237889">
    <property type="component" value="Chromosome"/>
</dbReference>
<dbReference type="GO" id="GO:0003755">
    <property type="term" value="F:peptidyl-prolyl cis-trans isomerase activity"/>
    <property type="evidence" value="ECO:0007669"/>
    <property type="project" value="UniProtKB-KW"/>
</dbReference>
<evidence type="ECO:0000313" key="19">
    <source>
        <dbReference type="Proteomes" id="UP000237889"/>
    </source>
</evidence>
<feature type="domain" description="PpiC" evidence="17">
    <location>
        <begin position="298"/>
        <end position="385"/>
    </location>
</feature>
<gene>
    <name evidence="18" type="ORF">C6569_09115</name>
</gene>
<dbReference type="PANTHER" id="PTHR47529">
    <property type="entry name" value="PEPTIDYL-PROLYL CIS-TRANS ISOMERASE D"/>
    <property type="match status" value="1"/>
</dbReference>
<keyword evidence="3" id="KW-1003">Cell membrane</keyword>
<keyword evidence="19" id="KW-1185">Reference proteome</keyword>
<evidence type="ECO:0000256" key="9">
    <source>
        <dbReference type="ARBA" id="ARBA00030642"/>
    </source>
</evidence>
<evidence type="ECO:0000256" key="7">
    <source>
        <dbReference type="ARBA" id="ARBA00023136"/>
    </source>
</evidence>
<keyword evidence="8" id="KW-0143">Chaperone</keyword>
<keyword evidence="4" id="KW-0997">Cell inner membrane</keyword>
<evidence type="ECO:0000256" key="1">
    <source>
        <dbReference type="ARBA" id="ARBA00004382"/>
    </source>
</evidence>
<keyword evidence="6 16" id="KW-1133">Transmembrane helix</keyword>
<proteinExistence type="inferred from homology"/>
<evidence type="ECO:0000256" key="12">
    <source>
        <dbReference type="ARBA" id="ARBA00040743"/>
    </source>
</evidence>
<evidence type="ECO:0000256" key="10">
    <source>
        <dbReference type="ARBA" id="ARBA00031484"/>
    </source>
</evidence>
<dbReference type="Pfam" id="PF13145">
    <property type="entry name" value="Rotamase_2"/>
    <property type="match status" value="1"/>
</dbReference>
<dbReference type="InterPro" id="IPR000297">
    <property type="entry name" value="PPIase_PpiC"/>
</dbReference>
<reference evidence="18 19" key="1">
    <citation type="submission" date="2018-03" db="EMBL/GenBank/DDBJ databases">
        <title>Genome sequencing of Phreatobacter sp.</title>
        <authorList>
            <person name="Kim S.-J."/>
            <person name="Heo J."/>
            <person name="Kwon S.-W."/>
        </authorList>
    </citation>
    <scope>NUCLEOTIDE SEQUENCE [LARGE SCALE GENOMIC DNA]</scope>
    <source>
        <strain evidence="18 19">S-12</strain>
    </source>
</reference>
<dbReference type="InterPro" id="IPR052029">
    <property type="entry name" value="PpiD_chaperone"/>
</dbReference>
<evidence type="ECO:0000256" key="16">
    <source>
        <dbReference type="SAM" id="Phobius"/>
    </source>
</evidence>
<dbReference type="Gene3D" id="1.10.4030.10">
    <property type="entry name" value="Porin chaperone SurA, peptide-binding domain"/>
    <property type="match status" value="1"/>
</dbReference>
<dbReference type="SUPFAM" id="SSF109998">
    <property type="entry name" value="Triger factor/SurA peptide-binding domain-like"/>
    <property type="match status" value="1"/>
</dbReference>
<keyword evidence="5 16" id="KW-0812">Transmembrane</keyword>
<evidence type="ECO:0000256" key="13">
    <source>
        <dbReference type="ARBA" id="ARBA00042775"/>
    </source>
</evidence>
<keyword evidence="14 18" id="KW-0413">Isomerase</keyword>
<dbReference type="Gene3D" id="3.10.50.40">
    <property type="match status" value="1"/>
</dbReference>
<dbReference type="InterPro" id="IPR027304">
    <property type="entry name" value="Trigger_fact/SurA_dom_sf"/>
</dbReference>
<evidence type="ECO:0000256" key="15">
    <source>
        <dbReference type="SAM" id="MobiDB-lite"/>
    </source>
</evidence>
<comment type="similarity">
    <text evidence="11">Belongs to the PpiD chaperone family.</text>
</comment>
<dbReference type="AlphaFoldDB" id="A0A2S0NAN9"/>
<dbReference type="InterPro" id="IPR046357">
    <property type="entry name" value="PPIase_dom_sf"/>
</dbReference>
<comment type="subcellular location">
    <subcellularLocation>
        <location evidence="1">Cell inner membrane</location>
        <topology evidence="1">Single-pass type II membrane protein</topology>
        <orientation evidence="1">Periplasmic side</orientation>
    </subcellularLocation>
</comment>
<evidence type="ECO:0000256" key="2">
    <source>
        <dbReference type="ARBA" id="ARBA00018370"/>
    </source>
</evidence>
<dbReference type="SUPFAM" id="SSF54534">
    <property type="entry name" value="FKBP-like"/>
    <property type="match status" value="1"/>
</dbReference>
<feature type="compositionally biased region" description="Basic residues" evidence="15">
    <location>
        <begin position="1"/>
        <end position="10"/>
    </location>
</feature>
<dbReference type="EMBL" id="CP027668">
    <property type="protein sequence ID" value="AVO45208.1"/>
    <property type="molecule type" value="Genomic_DNA"/>
</dbReference>
<evidence type="ECO:0000256" key="8">
    <source>
        <dbReference type="ARBA" id="ARBA00023186"/>
    </source>
</evidence>
<dbReference type="Pfam" id="PF13624">
    <property type="entry name" value="SurA_N_3"/>
    <property type="match status" value="1"/>
</dbReference>
<keyword evidence="14" id="KW-0697">Rotamase</keyword>
<name>A0A2S0NAN9_9HYPH</name>
<feature type="transmembrane region" description="Helical" evidence="16">
    <location>
        <begin position="47"/>
        <end position="66"/>
    </location>
</feature>
<dbReference type="KEGG" id="phr:C6569_09115"/>
<evidence type="ECO:0000259" key="17">
    <source>
        <dbReference type="PROSITE" id="PS50198"/>
    </source>
</evidence>
<sequence>MLAPPGRRHYAPPTFSAPRGPLTPPAGDPTGMLTGLRSAFEKGFARFILIALMGILVLSFAVWGIGDIFRGGTATTVASVGSTQISVQNFQTAYNREVQNLGRMVGRGITPDQARQFGIDQRVLSQLVTEATLDERGRQLGLGVDDETIRNRIVATPAFRGPTGQFDRNAFAEVLRQYGFTEQSFIEQERRLAVRQQIAGAVSDRLGTPQVLIDAMTRFQNETRQAQYVVLGAAQAGDIPAPEGTTLQAYFDANKQSFRAPEYRKLVVLTLSPQEQAGFQQVPDAQVVEEVARLRETSERRTIQQLTFPTPEEAQAAAERLKGGLSFDDLAKERNVSPADLTLGNLSRAQVADPAVRDAAFALAEGAVSEPVRGRFGTVLLRVTAVAPFNEGQATEQARMTIATTMARNAVNDLHDRIEKERSSGLPLTDIAGKVGLTVNTVDAVDVQGRDPSEVQLNLPGASDFLPAAFRAEVGLENEPVNNRESGLWVWYEVAAVTPARDRTLDEVRPQVEARWREDEVKIRIGKAADVMATALREGKPLAELAQAAGLEVRTTPALKRTATDGVWGASAVQMLFATAKGQGANAPAADGIDRIVFVTTEVALPADASLDQRTRDQLSQSIEDDVLAQYIARLQKDFGSTVNRTLLNRAVGGTAETR</sequence>
<evidence type="ECO:0000256" key="3">
    <source>
        <dbReference type="ARBA" id="ARBA00022475"/>
    </source>
</evidence>
<evidence type="ECO:0000313" key="18">
    <source>
        <dbReference type="EMBL" id="AVO45208.1"/>
    </source>
</evidence>
<evidence type="ECO:0000256" key="4">
    <source>
        <dbReference type="ARBA" id="ARBA00022519"/>
    </source>
</evidence>
<evidence type="ECO:0000256" key="14">
    <source>
        <dbReference type="PROSITE-ProRule" id="PRU00278"/>
    </source>
</evidence>
<organism evidence="18 19">
    <name type="scientific">Phreatobacter cathodiphilus</name>
    <dbReference type="NCBI Taxonomy" id="1868589"/>
    <lineage>
        <taxon>Bacteria</taxon>
        <taxon>Pseudomonadati</taxon>
        <taxon>Pseudomonadota</taxon>
        <taxon>Alphaproteobacteria</taxon>
        <taxon>Hyphomicrobiales</taxon>
        <taxon>Phreatobacteraceae</taxon>
        <taxon>Phreatobacter</taxon>
    </lineage>
</organism>
<dbReference type="PANTHER" id="PTHR47529:SF1">
    <property type="entry name" value="PERIPLASMIC CHAPERONE PPID"/>
    <property type="match status" value="1"/>
</dbReference>
<evidence type="ECO:0000256" key="5">
    <source>
        <dbReference type="ARBA" id="ARBA00022692"/>
    </source>
</evidence>
<keyword evidence="7 16" id="KW-0472">Membrane</keyword>
<dbReference type="GO" id="GO:0005886">
    <property type="term" value="C:plasma membrane"/>
    <property type="evidence" value="ECO:0007669"/>
    <property type="project" value="UniProtKB-SubCell"/>
</dbReference>
<feature type="region of interest" description="Disordered" evidence="15">
    <location>
        <begin position="1"/>
        <end position="30"/>
    </location>
</feature>
<dbReference type="PROSITE" id="PS50198">
    <property type="entry name" value="PPIC_PPIASE_2"/>
    <property type="match status" value="1"/>
</dbReference>
<accession>A0A2S0NAN9</accession>